<comment type="caution">
    <text evidence="2">The sequence shown here is derived from an EMBL/GenBank/DDBJ whole genome shotgun (WGS) entry which is preliminary data.</text>
</comment>
<dbReference type="EMBL" id="MCFL01000024">
    <property type="protein sequence ID" value="ORZ35142.1"/>
    <property type="molecule type" value="Genomic_DNA"/>
</dbReference>
<dbReference type="InterPro" id="IPR036812">
    <property type="entry name" value="NAD(P)_OxRdtase_dom_sf"/>
</dbReference>
<dbReference type="CDD" id="cd19099">
    <property type="entry name" value="AKR_unchar"/>
    <property type="match status" value="1"/>
</dbReference>
<evidence type="ECO:0000313" key="3">
    <source>
        <dbReference type="Proteomes" id="UP000193411"/>
    </source>
</evidence>
<dbReference type="PANTHER" id="PTHR43312:SF1">
    <property type="entry name" value="NADP-DEPENDENT OXIDOREDUCTASE DOMAIN-CONTAINING PROTEIN"/>
    <property type="match status" value="1"/>
</dbReference>
<dbReference type="InterPro" id="IPR023210">
    <property type="entry name" value="NADP_OxRdtase_dom"/>
</dbReference>
<accession>A0A1Y2HPU8</accession>
<dbReference type="Proteomes" id="UP000193411">
    <property type="component" value="Unassembled WGS sequence"/>
</dbReference>
<protein>
    <submittedName>
        <fullName evidence="2">NADP-dependent oxidoreductase domain-containing protein</fullName>
    </submittedName>
</protein>
<dbReference type="PANTHER" id="PTHR43312">
    <property type="entry name" value="D-THREO-ALDOSE 1-DEHYDROGENASE"/>
    <property type="match status" value="1"/>
</dbReference>
<organism evidence="2 3">
    <name type="scientific">Catenaria anguillulae PL171</name>
    <dbReference type="NCBI Taxonomy" id="765915"/>
    <lineage>
        <taxon>Eukaryota</taxon>
        <taxon>Fungi</taxon>
        <taxon>Fungi incertae sedis</taxon>
        <taxon>Blastocladiomycota</taxon>
        <taxon>Blastocladiomycetes</taxon>
        <taxon>Blastocladiales</taxon>
        <taxon>Catenariaceae</taxon>
        <taxon>Catenaria</taxon>
    </lineage>
</organism>
<reference evidence="2 3" key="1">
    <citation type="submission" date="2016-07" db="EMBL/GenBank/DDBJ databases">
        <title>Pervasive Adenine N6-methylation of Active Genes in Fungi.</title>
        <authorList>
            <consortium name="DOE Joint Genome Institute"/>
            <person name="Mondo S.J."/>
            <person name="Dannebaum R.O."/>
            <person name="Kuo R.C."/>
            <person name="Labutti K."/>
            <person name="Haridas S."/>
            <person name="Kuo A."/>
            <person name="Salamov A."/>
            <person name="Ahrendt S.R."/>
            <person name="Lipzen A."/>
            <person name="Sullivan W."/>
            <person name="Andreopoulos W.B."/>
            <person name="Clum A."/>
            <person name="Lindquist E."/>
            <person name="Daum C."/>
            <person name="Ramamoorthy G.K."/>
            <person name="Gryganskyi A."/>
            <person name="Culley D."/>
            <person name="Magnuson J.K."/>
            <person name="James T.Y."/>
            <person name="O'Malley M.A."/>
            <person name="Stajich J.E."/>
            <person name="Spatafora J.W."/>
            <person name="Visel A."/>
            <person name="Grigoriev I.V."/>
        </authorList>
    </citation>
    <scope>NUCLEOTIDE SEQUENCE [LARGE SCALE GENOMIC DNA]</scope>
    <source>
        <strain evidence="2 3">PL171</strain>
    </source>
</reference>
<dbReference type="STRING" id="765915.A0A1Y2HPU8"/>
<dbReference type="OrthoDB" id="48988at2759"/>
<evidence type="ECO:0000259" key="1">
    <source>
        <dbReference type="Pfam" id="PF00248"/>
    </source>
</evidence>
<dbReference type="SUPFAM" id="SSF51430">
    <property type="entry name" value="NAD(P)-linked oxidoreductase"/>
    <property type="match status" value="1"/>
</dbReference>
<proteinExistence type="predicted"/>
<name>A0A1Y2HPU8_9FUNG</name>
<dbReference type="Gene3D" id="3.20.20.100">
    <property type="entry name" value="NADP-dependent oxidoreductase domain"/>
    <property type="match status" value="1"/>
</dbReference>
<sequence length="526" mass="56514">MIPRLLSIHRARSLAQVVGSRQRQRWLSATASSTDLVNCIPKTQQPISSLGFGAYRISPSSPVHSSALRHAVTSGHVNVIDTAAHFGDGASETAIGQLLKESSIDRSTVYIISKAGFVTPHIAQVLAQAQVPTEHVAGISSAGAGVGHAISPAAIKAQLELSLQQLGTDYIDMYMINCPERMLAVTAGTMSAAQLEASLARSIEYLASEVDRGRIRGFGFTSTDVKWALPTGATKAALGQENPPQWHGVQVPANICETKFLAPDFLDQVNSFQLALFTHRLLTAISPLGILRLATTINSSYHSQNLPLLADPAVAGDLDTSAIANLLASAFPRLAQLEETLVDQVDDPDLANKFIWSGVLTDTLDKLLANHVGATHFFTSSVLPTVRSDIAALQAAANSDAKVAVAQWANEYVSTVDQIHTYVTALAHAAAVVRNRESRDLLALYAPGVLSRDAHLPEVCLQLVHGARAHVPGSTLVGMRQSEYVDRMVQVATGQHWVERDSWEKIRESGVLEFIAEGGRRTDDRE</sequence>
<feature type="domain" description="NADP-dependent oxidoreductase" evidence="1">
    <location>
        <begin position="50"/>
        <end position="226"/>
    </location>
</feature>
<dbReference type="Pfam" id="PF00248">
    <property type="entry name" value="Aldo_ket_red"/>
    <property type="match status" value="1"/>
</dbReference>
<dbReference type="InterPro" id="IPR053135">
    <property type="entry name" value="AKR2_Oxidoreductase"/>
</dbReference>
<dbReference type="AlphaFoldDB" id="A0A1Y2HPU8"/>
<evidence type="ECO:0000313" key="2">
    <source>
        <dbReference type="EMBL" id="ORZ35142.1"/>
    </source>
</evidence>
<gene>
    <name evidence="2" type="ORF">BCR44DRAFT_1435188</name>
</gene>
<keyword evidence="3" id="KW-1185">Reference proteome</keyword>